<evidence type="ECO:0000313" key="2">
    <source>
        <dbReference type="Proteomes" id="UP000830116"/>
    </source>
</evidence>
<dbReference type="SUPFAM" id="SSF53850">
    <property type="entry name" value="Periplasmic binding protein-like II"/>
    <property type="match status" value="1"/>
</dbReference>
<dbReference type="EMBL" id="CP093442">
    <property type="protein sequence ID" value="UOF02524.1"/>
    <property type="molecule type" value="Genomic_DNA"/>
</dbReference>
<keyword evidence="2" id="KW-1185">Reference proteome</keyword>
<gene>
    <name evidence="1" type="ORF">MNR06_06110</name>
</gene>
<sequence length="259" mass="30579">MDTRYTYHWDLLKAALEATKEKYGAYTLKPSVRMTEDRQVRELRSNSKKLTVMIRETSIEREQELETVRIPIDKNLIGYRVLLINKKDKKTFDSIKTLDQLKKIPMRQGEGWGDIAILEQAGFNVIKEVYYDRIFENLIFSDHTTAFPRGVTEVQDEFAARKNRLPNLAIEDNIMMFYSLPTYFWFPKTEDGKKLAQRTKEGLEKLIDSGEFDKKFNQYYGKVIDQLNLKKRKLFKVNNPFLPTTVPVDNKKLWFDPTK</sequence>
<dbReference type="RefSeq" id="WP_243540107.1">
    <property type="nucleotide sequence ID" value="NZ_CP093442.1"/>
</dbReference>
<organism evidence="1 2">
    <name type="scientific">Bdellovibrio reynosensis</name>
    <dbReference type="NCBI Taxonomy" id="2835041"/>
    <lineage>
        <taxon>Bacteria</taxon>
        <taxon>Pseudomonadati</taxon>
        <taxon>Bdellovibrionota</taxon>
        <taxon>Bdellovibrionia</taxon>
        <taxon>Bdellovibrionales</taxon>
        <taxon>Pseudobdellovibrionaceae</taxon>
        <taxon>Bdellovibrio</taxon>
    </lineage>
</organism>
<evidence type="ECO:0000313" key="1">
    <source>
        <dbReference type="EMBL" id="UOF02524.1"/>
    </source>
</evidence>
<protein>
    <recommendedName>
        <fullName evidence="3">Solute-binding protein family 3/N-terminal domain-containing protein</fullName>
    </recommendedName>
</protein>
<proteinExistence type="predicted"/>
<dbReference type="Proteomes" id="UP000830116">
    <property type="component" value="Chromosome"/>
</dbReference>
<reference evidence="1" key="1">
    <citation type="submission" date="2022-03" db="EMBL/GenBank/DDBJ databases">
        <title>Genome Identification and Characterization of new species Bdellovibrio reynosense LBG001 sp. nov. from a Mexico soil sample.</title>
        <authorList>
            <person name="Camilli A."/>
            <person name="Ajao Y."/>
            <person name="Guo X."/>
        </authorList>
    </citation>
    <scope>NUCLEOTIDE SEQUENCE</scope>
    <source>
        <strain evidence="1">LBG001</strain>
    </source>
</reference>
<evidence type="ECO:0008006" key="3">
    <source>
        <dbReference type="Google" id="ProtNLM"/>
    </source>
</evidence>
<accession>A0ABY4CCL4</accession>
<name>A0ABY4CCL4_9BACT</name>